<evidence type="ECO:0000313" key="2">
    <source>
        <dbReference type="Proteomes" id="UP000004662"/>
    </source>
</evidence>
<keyword evidence="1" id="KW-0614">Plasmid</keyword>
<proteinExistence type="predicted"/>
<protein>
    <recommendedName>
        <fullName evidence="3">Cytotoxic translational repressor of toxin-antitoxin stability system</fullName>
    </recommendedName>
</protein>
<dbReference type="Proteomes" id="UP000004662">
    <property type="component" value="Plasmid pFW10101"/>
</dbReference>
<dbReference type="EMBL" id="CM001369">
    <property type="protein sequence ID" value="EHJ45948.1"/>
    <property type="molecule type" value="Genomic_DNA"/>
</dbReference>
<evidence type="ECO:0008006" key="3">
    <source>
        <dbReference type="Google" id="ProtNLM"/>
    </source>
</evidence>
<gene>
    <name evidence="1" type="ORF">DFW101_3664</name>
</gene>
<name>G7QE54_9BACT</name>
<dbReference type="AlphaFoldDB" id="G7QE54"/>
<sequence>MNWAVKFSGTTKRQTQKLPAKVRDAVEFLVADLESTGPVLPRWPHYGKIVGHPRCHHCHILRGRPTYVAVWRETGENEIEVSYVGSHEGADYGRRC</sequence>
<reference evidence="2" key="1">
    <citation type="journal article" date="2015" name="Genome Announc.">
        <title>High-Quality Draft Genome Sequence of Desulfovibrio carbinoliphilus FW-101-2B, an Organic Acid-Oxidizing Sulfate-Reducing Bacterium Isolated from Uranium(VI)-Contaminated Groundwater.</title>
        <authorList>
            <person name="Ramsay B.D."/>
            <person name="Hwang C."/>
            <person name="Woo H.L."/>
            <person name="Carroll S.L."/>
            <person name="Lucas S."/>
            <person name="Han J."/>
            <person name="Lapidus A.L."/>
            <person name="Cheng J.F."/>
            <person name="Goodwin L.A."/>
            <person name="Pitluck S."/>
            <person name="Peters L."/>
            <person name="Chertkov O."/>
            <person name="Held B."/>
            <person name="Detter J.C."/>
            <person name="Han C.S."/>
            <person name="Tapia R."/>
            <person name="Land M.L."/>
            <person name="Hauser L.J."/>
            <person name="Kyrpides N.C."/>
            <person name="Ivanova N.N."/>
            <person name="Mikhailova N."/>
            <person name="Pagani I."/>
            <person name="Woyke T."/>
            <person name="Arkin A.P."/>
            <person name="Dehal P."/>
            <person name="Chivian D."/>
            <person name="Criddle C.S."/>
            <person name="Wu W."/>
            <person name="Chakraborty R."/>
            <person name="Hazen T.C."/>
            <person name="Fields M.W."/>
        </authorList>
    </citation>
    <scope>NUCLEOTIDE SEQUENCE [LARGE SCALE GENOMIC DNA]</scope>
    <source>
        <strain evidence="2">FW-101-2B</strain>
    </source>
</reference>
<evidence type="ECO:0000313" key="1">
    <source>
        <dbReference type="EMBL" id="EHJ45948.1"/>
    </source>
</evidence>
<geneLocation type="plasmid" evidence="1 2">
    <name>pFW10101</name>
</geneLocation>
<dbReference type="eggNOG" id="ENOG50336AV">
    <property type="taxonomic scope" value="Bacteria"/>
</dbReference>
<dbReference type="HOGENOM" id="CLU_171169_0_0_7"/>
<accession>G7QE54</accession>
<keyword evidence="2" id="KW-1185">Reference proteome</keyword>
<organism evidence="1 2">
    <name type="scientific">Solidesulfovibrio carbinoliphilus subsp. oakridgensis</name>
    <dbReference type="NCBI Taxonomy" id="694327"/>
    <lineage>
        <taxon>Bacteria</taxon>
        <taxon>Pseudomonadati</taxon>
        <taxon>Thermodesulfobacteriota</taxon>
        <taxon>Desulfovibrionia</taxon>
        <taxon>Desulfovibrionales</taxon>
        <taxon>Desulfovibrionaceae</taxon>
        <taxon>Solidesulfovibrio</taxon>
    </lineage>
</organism>